<keyword evidence="2" id="KW-1185">Reference proteome</keyword>
<dbReference type="KEGG" id="slau:SLA_6224"/>
<sequence length="194" mass="20941">MTKNDVPLIPDAEWLEERLGQGSLWRPDEAALPAELTDAASREFLTTVGFPAVRLDAVGIDTTCLRDEDGPVVFDAAEIYGERYPDDDSPPADFALCVALWYDQHLMLDGADGGITHYDPNGWDHGAGWKGAAAHSLPRLAVLLGLITEAGTELEAEDDAERAAAVAALRVRMSACDPTVDDCGLWDEVFEDLG</sequence>
<evidence type="ECO:0000313" key="1">
    <source>
        <dbReference type="EMBL" id="BAU87093.1"/>
    </source>
</evidence>
<dbReference type="AlphaFoldDB" id="A0A160P8A3"/>
<reference evidence="1 2" key="1">
    <citation type="journal article" date="2016" name="Genome Announc.">
        <title>Complete Genome Sequence of Thiostrepton-Producing Streptomyces laurentii ATCC 31255.</title>
        <authorList>
            <person name="Doi K."/>
            <person name="Fujino Y."/>
            <person name="Nagayoshi Y."/>
            <person name="Ohshima T."/>
            <person name="Ogata S."/>
        </authorList>
    </citation>
    <scope>NUCLEOTIDE SEQUENCE [LARGE SCALE GENOMIC DNA]</scope>
    <source>
        <strain evidence="1 2">ATCC 31255</strain>
    </source>
</reference>
<accession>A0A160P8A3</accession>
<dbReference type="Pfam" id="PF14435">
    <property type="entry name" value="SUKH-4"/>
    <property type="match status" value="1"/>
</dbReference>
<dbReference type="EMBL" id="AP017424">
    <property type="protein sequence ID" value="BAU87093.1"/>
    <property type="molecule type" value="Genomic_DNA"/>
</dbReference>
<gene>
    <name evidence="1" type="ORF">SLA_6224</name>
</gene>
<dbReference type="Proteomes" id="UP000217676">
    <property type="component" value="Chromosome"/>
</dbReference>
<dbReference type="InterPro" id="IPR025851">
    <property type="entry name" value="SUKH-4"/>
</dbReference>
<evidence type="ECO:0008006" key="3">
    <source>
        <dbReference type="Google" id="ProtNLM"/>
    </source>
</evidence>
<evidence type="ECO:0000313" key="2">
    <source>
        <dbReference type="Proteomes" id="UP000217676"/>
    </source>
</evidence>
<proteinExistence type="predicted"/>
<organism evidence="1 2">
    <name type="scientific">Streptomyces laurentii</name>
    <dbReference type="NCBI Taxonomy" id="39478"/>
    <lineage>
        <taxon>Bacteria</taxon>
        <taxon>Bacillati</taxon>
        <taxon>Actinomycetota</taxon>
        <taxon>Actinomycetes</taxon>
        <taxon>Kitasatosporales</taxon>
        <taxon>Streptomycetaceae</taxon>
        <taxon>Streptomyces</taxon>
    </lineage>
</organism>
<name>A0A160P8A3_STRLU</name>
<protein>
    <recommendedName>
        <fullName evidence="3">SUKH-4 multi-domain protein</fullName>
    </recommendedName>
</protein>